<protein>
    <recommendedName>
        <fullName evidence="4">ABC transporter permease</fullName>
    </recommendedName>
</protein>
<feature type="transmembrane region" description="Helical" evidence="2">
    <location>
        <begin position="169"/>
        <end position="189"/>
    </location>
</feature>
<keyword evidence="2" id="KW-1133">Transmembrane helix</keyword>
<evidence type="ECO:0000313" key="3">
    <source>
        <dbReference type="EMBL" id="XDQ58707.1"/>
    </source>
</evidence>
<keyword evidence="2" id="KW-0472">Membrane</keyword>
<dbReference type="EMBL" id="CP163443">
    <property type="protein sequence ID" value="XDQ58707.1"/>
    <property type="molecule type" value="Genomic_DNA"/>
</dbReference>
<evidence type="ECO:0000256" key="2">
    <source>
        <dbReference type="SAM" id="Phobius"/>
    </source>
</evidence>
<feature type="transmembrane region" description="Helical" evidence="2">
    <location>
        <begin position="254"/>
        <end position="273"/>
    </location>
</feature>
<organism evidence="3">
    <name type="scientific">Streptomyces sp. R41</name>
    <dbReference type="NCBI Taxonomy" id="3238632"/>
    <lineage>
        <taxon>Bacteria</taxon>
        <taxon>Bacillati</taxon>
        <taxon>Actinomycetota</taxon>
        <taxon>Actinomycetes</taxon>
        <taxon>Kitasatosporales</taxon>
        <taxon>Streptomycetaceae</taxon>
        <taxon>Streptomyces</taxon>
    </lineage>
</organism>
<evidence type="ECO:0008006" key="4">
    <source>
        <dbReference type="Google" id="ProtNLM"/>
    </source>
</evidence>
<accession>A0AB39RR70</accession>
<dbReference type="AlphaFoldDB" id="A0AB39RR70"/>
<evidence type="ECO:0000256" key="1">
    <source>
        <dbReference type="SAM" id="MobiDB-lite"/>
    </source>
</evidence>
<proteinExistence type="predicted"/>
<feature type="region of interest" description="Disordered" evidence="1">
    <location>
        <begin position="1"/>
        <end position="32"/>
    </location>
</feature>
<name>A0AB39RR70_9ACTN</name>
<feature type="transmembrane region" description="Helical" evidence="2">
    <location>
        <begin position="37"/>
        <end position="59"/>
    </location>
</feature>
<dbReference type="RefSeq" id="WP_369251814.1">
    <property type="nucleotide sequence ID" value="NZ_CP163443.1"/>
</dbReference>
<feature type="transmembrane region" description="Helical" evidence="2">
    <location>
        <begin position="316"/>
        <end position="335"/>
    </location>
</feature>
<keyword evidence="2" id="KW-0812">Transmembrane</keyword>
<feature type="transmembrane region" description="Helical" evidence="2">
    <location>
        <begin position="201"/>
        <end position="223"/>
    </location>
</feature>
<sequence>METPVGSAPEREQAPSAAVELSLQPNQAARRRPPVRAWLQPTVIALIVAAAFIGCYVGLQRDPQPHQIPIAVTAPDLSGRIGQALGDSVDVHRAAGAEDAHHALERHDVVAALSTDGPGRLRLEIAGAVGASTTSAVKNLVGAYATGAGEHVTIEDVVPLTHYDARGLAGFYMAFGVTLAGFVLGSNALGLAGLLRLRHRFWLLAGASMAIGTVAAIIAGPVLGAVPAPVVPLVLTLTLLAAAAAFTTKLLGTYLGPVGLPVATLVLLTAGNATSGATIGADLLPAAARAVSALLPPGAAVRAITGLSYFDGAHTAGPVITLALWAVIAGVLVGLRPRLMRRRTTAVA</sequence>
<reference evidence="3" key="1">
    <citation type="submission" date="2024-07" db="EMBL/GenBank/DDBJ databases">
        <authorList>
            <person name="Yu S.T."/>
        </authorList>
    </citation>
    <scope>NUCLEOTIDE SEQUENCE</scope>
    <source>
        <strain evidence="3">R41</strain>
    </source>
</reference>
<gene>
    <name evidence="3" type="ORF">AB5J53_47310</name>
</gene>
<feature type="transmembrane region" description="Helical" evidence="2">
    <location>
        <begin position="229"/>
        <end position="247"/>
    </location>
</feature>